<comment type="caution">
    <text evidence="1">The sequence shown here is derived from an EMBL/GenBank/DDBJ whole genome shotgun (WGS) entry which is preliminary data.</text>
</comment>
<dbReference type="Proteomes" id="UP001341245">
    <property type="component" value="Unassembled WGS sequence"/>
</dbReference>
<evidence type="ECO:0000313" key="1">
    <source>
        <dbReference type="EMBL" id="KAK6001900.1"/>
    </source>
</evidence>
<proteinExistence type="predicted"/>
<accession>A0ABR0TD49</accession>
<dbReference type="EMBL" id="JASGXD010000013">
    <property type="protein sequence ID" value="KAK6001900.1"/>
    <property type="molecule type" value="Genomic_DNA"/>
</dbReference>
<evidence type="ECO:0000313" key="2">
    <source>
        <dbReference type="Proteomes" id="UP001341245"/>
    </source>
</evidence>
<reference evidence="1 2" key="1">
    <citation type="submission" date="2023-11" db="EMBL/GenBank/DDBJ databases">
        <title>Draft genome sequence and annotation of the polyextremotolerant black yeast-like fungus Aureobasidium pullulans NRRL 62042.</title>
        <authorList>
            <person name="Dielentheis-Frenken M.R.E."/>
            <person name="Wibberg D."/>
            <person name="Blank L.M."/>
            <person name="Tiso T."/>
        </authorList>
    </citation>
    <scope>NUCLEOTIDE SEQUENCE [LARGE SCALE GENOMIC DNA]</scope>
    <source>
        <strain evidence="1 2">NRRL 62042</strain>
    </source>
</reference>
<protein>
    <submittedName>
        <fullName evidence="1">Uncharacterized protein</fullName>
    </submittedName>
</protein>
<keyword evidence="2" id="KW-1185">Reference proteome</keyword>
<sequence>MPVHRTLCKSFAKFETKPSPAVCRAIYFPVDRANPEFVWLEMDKLYGYTQPDLAVMRKSFLGGSKDYLWPIQLNADFVRMTKVYPHIILGCGSKPPSLDQPVNESISTLIGKQSHGVRGPFIAYGQIKKVNEDGEKYPVVTDLDTTDLTILTNYFLGRHRHDEATIDGVRIYSNRNSRPGHRFNTNTINSQLALCNNGLGPWSPISIFFGMPLAIIFQLPLGEHQTSTPEGREQIEELRAQLPPDSCNRLAALLMIDLGNRKGAVAQDFGTIPSEYSTQPVGDAIVVRKDQKSLNPAYLEAFCDWIQEDLLPKFTDTHDQITYSLSTQYDEDSEEAREQGIALLKLREKMYDRCSRKRFRAWCKEKDIHLGAL</sequence>
<organism evidence="1 2">
    <name type="scientific">Aureobasidium pullulans</name>
    <name type="common">Black yeast</name>
    <name type="synonym">Pullularia pullulans</name>
    <dbReference type="NCBI Taxonomy" id="5580"/>
    <lineage>
        <taxon>Eukaryota</taxon>
        <taxon>Fungi</taxon>
        <taxon>Dikarya</taxon>
        <taxon>Ascomycota</taxon>
        <taxon>Pezizomycotina</taxon>
        <taxon>Dothideomycetes</taxon>
        <taxon>Dothideomycetidae</taxon>
        <taxon>Dothideales</taxon>
        <taxon>Saccotheciaceae</taxon>
        <taxon>Aureobasidium</taxon>
    </lineage>
</organism>
<name>A0ABR0TD49_AURPU</name>
<gene>
    <name evidence="1" type="ORF">QM012_002390</name>
</gene>